<evidence type="ECO:0000256" key="1">
    <source>
        <dbReference type="ARBA" id="ARBA00001849"/>
    </source>
</evidence>
<dbReference type="GO" id="GO:0008859">
    <property type="term" value="F:exoribonuclease II activity"/>
    <property type="evidence" value="ECO:0007669"/>
    <property type="project" value="UniProtKB-EC"/>
</dbReference>
<evidence type="ECO:0000259" key="8">
    <source>
        <dbReference type="PROSITE" id="PS50126"/>
    </source>
</evidence>
<dbReference type="AlphaFoldDB" id="A0A520N3D5"/>
<organism evidence="9 10">
    <name type="scientific">SAR86 cluster bacterium</name>
    <dbReference type="NCBI Taxonomy" id="2030880"/>
    <lineage>
        <taxon>Bacteria</taxon>
        <taxon>Pseudomonadati</taxon>
        <taxon>Pseudomonadota</taxon>
        <taxon>Gammaproteobacteria</taxon>
        <taxon>SAR86 cluster</taxon>
    </lineage>
</organism>
<comment type="catalytic activity">
    <reaction evidence="1">
        <text>Exonucleolytic cleavage in the 3'- to 5'-direction to yield nucleoside 5'-phosphates.</text>
        <dbReference type="EC" id="3.1.13.1"/>
    </reaction>
</comment>
<keyword evidence="4" id="KW-0540">Nuclease</keyword>
<keyword evidence="7" id="KW-0694">RNA-binding</keyword>
<keyword evidence="6" id="KW-0269">Exonuclease</keyword>
<evidence type="ECO:0000256" key="7">
    <source>
        <dbReference type="ARBA" id="ARBA00022884"/>
    </source>
</evidence>
<dbReference type="PANTHER" id="PTHR23355">
    <property type="entry name" value="RIBONUCLEASE"/>
    <property type="match status" value="1"/>
</dbReference>
<keyword evidence="5" id="KW-0378">Hydrolase</keyword>
<evidence type="ECO:0000256" key="5">
    <source>
        <dbReference type="ARBA" id="ARBA00022801"/>
    </source>
</evidence>
<dbReference type="GO" id="GO:0006402">
    <property type="term" value="P:mRNA catabolic process"/>
    <property type="evidence" value="ECO:0007669"/>
    <property type="project" value="TreeGrafter"/>
</dbReference>
<dbReference type="PROSITE" id="PS01175">
    <property type="entry name" value="RIBONUCLEASE_II"/>
    <property type="match status" value="1"/>
</dbReference>
<comment type="caution">
    <text evidence="9">The sequence shown here is derived from an EMBL/GenBank/DDBJ whole genome shotgun (WGS) entry which is preliminary data.</text>
</comment>
<dbReference type="InterPro" id="IPR001900">
    <property type="entry name" value="RNase_II/R"/>
</dbReference>
<proteinExistence type="predicted"/>
<dbReference type="EMBL" id="SHBJ01000022">
    <property type="protein sequence ID" value="RZO28001.1"/>
    <property type="molecule type" value="Genomic_DNA"/>
</dbReference>
<evidence type="ECO:0000256" key="3">
    <source>
        <dbReference type="ARBA" id="ARBA00022490"/>
    </source>
</evidence>
<dbReference type="PANTHER" id="PTHR23355:SF37">
    <property type="entry name" value="EXORIBONUCLEASE 2"/>
    <property type="match status" value="1"/>
</dbReference>
<evidence type="ECO:0000313" key="9">
    <source>
        <dbReference type="EMBL" id="RZO28001.1"/>
    </source>
</evidence>
<dbReference type="Gene3D" id="2.40.50.140">
    <property type="entry name" value="Nucleic acid-binding proteins"/>
    <property type="match status" value="1"/>
</dbReference>
<evidence type="ECO:0000256" key="4">
    <source>
        <dbReference type="ARBA" id="ARBA00022722"/>
    </source>
</evidence>
<evidence type="ECO:0000256" key="2">
    <source>
        <dbReference type="ARBA" id="ARBA00012163"/>
    </source>
</evidence>
<evidence type="ECO:0000256" key="6">
    <source>
        <dbReference type="ARBA" id="ARBA00022839"/>
    </source>
</evidence>
<keyword evidence="3" id="KW-0963">Cytoplasm</keyword>
<dbReference type="InterPro" id="IPR003029">
    <property type="entry name" value="S1_domain"/>
</dbReference>
<dbReference type="SMART" id="SM00955">
    <property type="entry name" value="RNB"/>
    <property type="match status" value="1"/>
</dbReference>
<feature type="domain" description="S1 motif" evidence="8">
    <location>
        <begin position="404"/>
        <end position="485"/>
    </location>
</feature>
<evidence type="ECO:0000313" key="10">
    <source>
        <dbReference type="Proteomes" id="UP000315283"/>
    </source>
</evidence>
<sequence>MNYLENTINQIIEEQNIPFEWNSLIDQEIENIKLKDNFSRKDLTNEPFITIDGEDAKDFDDAVFCNLNKSFYTLKVAIADVASVVSYNSELDKEAFRRGTSIYFPNTVIPMLPEMISNDICSLVPNEKRNVLVCEMIFNLHGEIESYMFYEAEINSFKRFTYHQIEDYKINNSDICHSIKSLKKLTNKLLQNKLKRNALEIQSIEPVIKIDEDGKILEIGRSNRLFAHQMIEESMIAANICAAKFIKKHYGFGVYRVHEEPESIKVEGLKKFFSLKGHTTNKNSNTLDLINSLINHANKNENNKLFNIMILQSLKRAQYSTKEIGHFGLQLDKYSHFTSPIRRYPDLIVHRMIKNILNKADQIFVEEDLDEHLGELSSLEKRAEISARQVNQQLVCYHLKKFIGDEFTTFVVGIAEFGLFCEIDKYFISGLLHVSDLKMDRYIFDSQANILKGRKTGKTYRIGQKIRVQLANVIPEERKIILVPSK</sequence>
<dbReference type="Pfam" id="PF00575">
    <property type="entry name" value="S1"/>
    <property type="match status" value="1"/>
</dbReference>
<dbReference type="NCBIfam" id="TIGR00358">
    <property type="entry name" value="3_prime_RNase"/>
    <property type="match status" value="1"/>
</dbReference>
<dbReference type="InterPro" id="IPR012340">
    <property type="entry name" value="NA-bd_OB-fold"/>
</dbReference>
<dbReference type="SMART" id="SM00316">
    <property type="entry name" value="S1"/>
    <property type="match status" value="1"/>
</dbReference>
<dbReference type="CDD" id="cd04471">
    <property type="entry name" value="S1_RNase_R"/>
    <property type="match status" value="1"/>
</dbReference>
<dbReference type="SUPFAM" id="SSF50249">
    <property type="entry name" value="Nucleic acid-binding proteins"/>
    <property type="match status" value="2"/>
</dbReference>
<dbReference type="GO" id="GO:0005829">
    <property type="term" value="C:cytosol"/>
    <property type="evidence" value="ECO:0007669"/>
    <property type="project" value="TreeGrafter"/>
</dbReference>
<dbReference type="PROSITE" id="PS50126">
    <property type="entry name" value="S1"/>
    <property type="match status" value="1"/>
</dbReference>
<dbReference type="InterPro" id="IPR004476">
    <property type="entry name" value="RNase_II/RNase_R"/>
</dbReference>
<dbReference type="EC" id="3.1.13.1" evidence="2"/>
<protein>
    <recommendedName>
        <fullName evidence="2">exoribonuclease II</fullName>
        <ecNumber evidence="2">3.1.13.1</ecNumber>
    </recommendedName>
</protein>
<dbReference type="InterPro" id="IPR050180">
    <property type="entry name" value="RNR_Ribonuclease"/>
</dbReference>
<name>A0A520N3D5_9GAMM</name>
<dbReference type="Proteomes" id="UP000315283">
    <property type="component" value="Unassembled WGS sequence"/>
</dbReference>
<reference evidence="9 10" key="1">
    <citation type="submission" date="2019-02" db="EMBL/GenBank/DDBJ databases">
        <title>Prokaryotic population dynamics and viral predation in marine succession experiment using metagenomics: the confinement effect.</title>
        <authorList>
            <person name="Haro-Moreno J.M."/>
            <person name="Rodriguez-Valera F."/>
            <person name="Lopez-Perez M."/>
        </authorList>
    </citation>
    <scope>NUCLEOTIDE SEQUENCE [LARGE SCALE GENOMIC DNA]</scope>
    <source>
        <strain evidence="9">MED-G164</strain>
    </source>
</reference>
<accession>A0A520N3D5</accession>
<gene>
    <name evidence="9" type="ORF">EVA97_03400</name>
</gene>
<dbReference type="Pfam" id="PF00773">
    <property type="entry name" value="RNB"/>
    <property type="match status" value="1"/>
</dbReference>
<dbReference type="InterPro" id="IPR022966">
    <property type="entry name" value="RNase_II/R_CS"/>
</dbReference>
<dbReference type="GO" id="GO:0003723">
    <property type="term" value="F:RNA binding"/>
    <property type="evidence" value="ECO:0007669"/>
    <property type="project" value="UniProtKB-KW"/>
</dbReference>